<proteinExistence type="predicted"/>
<gene>
    <name evidence="2" type="ORF">RDI58_034364</name>
</gene>
<sequence>MIRRGRNCLVRIFMVKKKIGFLIIQTLIESYVLVSIISYIRLFFTGILIYCQKGEEINSSFHYTRFKNSRMN</sequence>
<evidence type="ECO:0000313" key="2">
    <source>
        <dbReference type="EMBL" id="KAK6768388.1"/>
    </source>
</evidence>
<evidence type="ECO:0000256" key="1">
    <source>
        <dbReference type="SAM" id="Phobius"/>
    </source>
</evidence>
<dbReference type="EMBL" id="JBANQN010001158">
    <property type="protein sequence ID" value="KAK6768388.1"/>
    <property type="molecule type" value="Genomic_DNA"/>
</dbReference>
<protein>
    <submittedName>
        <fullName evidence="2">Uncharacterized protein</fullName>
    </submittedName>
</protein>
<keyword evidence="1" id="KW-1133">Transmembrane helix</keyword>
<comment type="caution">
    <text evidence="2">The sequence shown here is derived from an EMBL/GenBank/DDBJ whole genome shotgun (WGS) entry which is preliminary data.</text>
</comment>
<reference evidence="2 3" key="1">
    <citation type="submission" date="2024-02" db="EMBL/GenBank/DDBJ databases">
        <title>de novo genome assembly of Solanum bulbocastanum strain 11H21.</title>
        <authorList>
            <person name="Hosaka A.J."/>
        </authorList>
    </citation>
    <scope>NUCLEOTIDE SEQUENCE [LARGE SCALE GENOMIC DNA]</scope>
    <source>
        <tissue evidence="2">Young leaves</tissue>
    </source>
</reference>
<evidence type="ECO:0000313" key="3">
    <source>
        <dbReference type="Proteomes" id="UP001371456"/>
    </source>
</evidence>
<feature type="transmembrane region" description="Helical" evidence="1">
    <location>
        <begin position="21"/>
        <end position="50"/>
    </location>
</feature>
<keyword evidence="1" id="KW-0472">Membrane</keyword>
<keyword evidence="1" id="KW-0812">Transmembrane</keyword>
<organism evidence="2 3">
    <name type="scientific">Solanum bulbocastanum</name>
    <name type="common">Wild potato</name>
    <dbReference type="NCBI Taxonomy" id="147425"/>
    <lineage>
        <taxon>Eukaryota</taxon>
        <taxon>Viridiplantae</taxon>
        <taxon>Streptophyta</taxon>
        <taxon>Embryophyta</taxon>
        <taxon>Tracheophyta</taxon>
        <taxon>Spermatophyta</taxon>
        <taxon>Magnoliopsida</taxon>
        <taxon>eudicotyledons</taxon>
        <taxon>Gunneridae</taxon>
        <taxon>Pentapetalae</taxon>
        <taxon>asterids</taxon>
        <taxon>lamiids</taxon>
        <taxon>Solanales</taxon>
        <taxon>Solanaceae</taxon>
        <taxon>Solanoideae</taxon>
        <taxon>Solaneae</taxon>
        <taxon>Solanum</taxon>
    </lineage>
</organism>
<keyword evidence="3" id="KW-1185">Reference proteome</keyword>
<accession>A0AAN8XW33</accession>
<dbReference type="AlphaFoldDB" id="A0AAN8XW33"/>
<name>A0AAN8XW33_SOLBU</name>
<dbReference type="Proteomes" id="UP001371456">
    <property type="component" value="Unassembled WGS sequence"/>
</dbReference>